<dbReference type="AlphaFoldDB" id="A0A1H4L515"/>
<feature type="transmembrane region" description="Helical" evidence="1">
    <location>
        <begin position="241"/>
        <end position="261"/>
    </location>
</feature>
<name>A0A1H4L515_9MICO</name>
<evidence type="ECO:0000256" key="1">
    <source>
        <dbReference type="SAM" id="Phobius"/>
    </source>
</evidence>
<dbReference type="InterPro" id="IPR036938">
    <property type="entry name" value="PAP2/HPO_sf"/>
</dbReference>
<feature type="domain" description="Phosphatidic acid phosphatase type 2/haloperoxidase" evidence="2">
    <location>
        <begin position="79"/>
        <end position="185"/>
    </location>
</feature>
<gene>
    <name evidence="3" type="ORF">SAMN04489806_1419</name>
</gene>
<dbReference type="SUPFAM" id="SSF48317">
    <property type="entry name" value="Acid phosphatase/Vanadium-dependent haloperoxidase"/>
    <property type="match status" value="1"/>
</dbReference>
<organism evidence="3 4">
    <name type="scientific">Paramicrobacterium humi</name>
    <dbReference type="NCBI Taxonomy" id="640635"/>
    <lineage>
        <taxon>Bacteria</taxon>
        <taxon>Bacillati</taxon>
        <taxon>Actinomycetota</taxon>
        <taxon>Actinomycetes</taxon>
        <taxon>Micrococcales</taxon>
        <taxon>Microbacteriaceae</taxon>
        <taxon>Paramicrobacterium</taxon>
    </lineage>
</organism>
<accession>A0A1H4L515</accession>
<feature type="transmembrane region" description="Helical" evidence="1">
    <location>
        <begin position="50"/>
        <end position="72"/>
    </location>
</feature>
<dbReference type="RefSeq" id="WP_091181903.1">
    <property type="nucleotide sequence ID" value="NZ_FNRY01000001.1"/>
</dbReference>
<dbReference type="OrthoDB" id="3240395at2"/>
<protein>
    <submittedName>
        <fullName evidence="3">PAP2 superfamily protein</fullName>
    </submittedName>
</protein>
<dbReference type="InterPro" id="IPR000326">
    <property type="entry name" value="PAP2/HPO"/>
</dbReference>
<keyword evidence="1" id="KW-0812">Transmembrane</keyword>
<feature type="transmembrane region" description="Helical" evidence="1">
    <location>
        <begin position="116"/>
        <end position="136"/>
    </location>
</feature>
<sequence length="268" mass="27615">MSILVRSCLVALGGVIGVIASFAFGVLTPVGQSVEQRVLDSSSYAEHSPLLAVVTVPNLAIACAVVVLIAIVRRRWADAAVAALLLVASNLLGQLLKYRVLDRPPLTSDSLDAANTFPSGHTIAFASVLIGLVIVVPPVLRAILAPIVALVLGAVAVQLLAFGWHRPSDIVGGVCLVVAIAGVLMALRTLRTPRVRMGRNPARPVGRVLLGVGVLAGIAAGVLAGLLSLNLLDDGWPVRALAFGVGVATVCVGVGAVLWMLPAVARRR</sequence>
<keyword evidence="1" id="KW-1133">Transmembrane helix</keyword>
<dbReference type="Pfam" id="PF01569">
    <property type="entry name" value="PAP2"/>
    <property type="match status" value="1"/>
</dbReference>
<keyword evidence="1" id="KW-0472">Membrane</keyword>
<feature type="transmembrane region" description="Helical" evidence="1">
    <location>
        <begin position="208"/>
        <end position="229"/>
    </location>
</feature>
<dbReference type="SMART" id="SM00014">
    <property type="entry name" value="acidPPc"/>
    <property type="match status" value="1"/>
</dbReference>
<dbReference type="Gene3D" id="1.20.144.10">
    <property type="entry name" value="Phosphatidic acid phosphatase type 2/haloperoxidase"/>
    <property type="match status" value="1"/>
</dbReference>
<dbReference type="Proteomes" id="UP000199183">
    <property type="component" value="Unassembled WGS sequence"/>
</dbReference>
<reference evidence="3 4" key="1">
    <citation type="submission" date="2016-10" db="EMBL/GenBank/DDBJ databases">
        <authorList>
            <person name="de Groot N.N."/>
        </authorList>
    </citation>
    <scope>NUCLEOTIDE SEQUENCE [LARGE SCALE GENOMIC DNA]</scope>
    <source>
        <strain evidence="3 4">DSM 21799</strain>
    </source>
</reference>
<dbReference type="STRING" id="640635.SAMN04489806_1419"/>
<feature type="transmembrane region" description="Helical" evidence="1">
    <location>
        <begin position="143"/>
        <end position="164"/>
    </location>
</feature>
<dbReference type="EMBL" id="FNRY01000001">
    <property type="protein sequence ID" value="SEB65566.1"/>
    <property type="molecule type" value="Genomic_DNA"/>
</dbReference>
<feature type="transmembrane region" description="Helical" evidence="1">
    <location>
        <begin position="170"/>
        <end position="187"/>
    </location>
</feature>
<feature type="transmembrane region" description="Helical" evidence="1">
    <location>
        <begin position="79"/>
        <end position="96"/>
    </location>
</feature>
<proteinExistence type="predicted"/>
<evidence type="ECO:0000313" key="3">
    <source>
        <dbReference type="EMBL" id="SEB65566.1"/>
    </source>
</evidence>
<evidence type="ECO:0000259" key="2">
    <source>
        <dbReference type="SMART" id="SM00014"/>
    </source>
</evidence>
<feature type="transmembrane region" description="Helical" evidence="1">
    <location>
        <begin position="7"/>
        <end position="30"/>
    </location>
</feature>
<evidence type="ECO:0000313" key="4">
    <source>
        <dbReference type="Proteomes" id="UP000199183"/>
    </source>
</evidence>
<keyword evidence="4" id="KW-1185">Reference proteome</keyword>